<dbReference type="Proteomes" id="UP001370348">
    <property type="component" value="Chromosome"/>
</dbReference>
<reference evidence="2 3" key="1">
    <citation type="submission" date="2021-12" db="EMBL/GenBank/DDBJ databases">
        <title>Discovery of the Pendulisporaceae a myxobacterial family with distinct sporulation behavior and unique specialized metabolism.</title>
        <authorList>
            <person name="Garcia R."/>
            <person name="Popoff A."/>
            <person name="Bader C.D."/>
            <person name="Loehr J."/>
            <person name="Walesch S."/>
            <person name="Walt C."/>
            <person name="Boldt J."/>
            <person name="Bunk B."/>
            <person name="Haeckl F.J.F.P.J."/>
            <person name="Gunesch A.P."/>
            <person name="Birkelbach J."/>
            <person name="Nuebel U."/>
            <person name="Pietschmann T."/>
            <person name="Bach T."/>
            <person name="Mueller R."/>
        </authorList>
    </citation>
    <scope>NUCLEOTIDE SEQUENCE [LARGE SCALE GENOMIC DNA]</scope>
    <source>
        <strain evidence="2 3">MSr11954</strain>
    </source>
</reference>
<feature type="domain" description="AAA+ ATPase" evidence="1">
    <location>
        <begin position="42"/>
        <end position="183"/>
    </location>
</feature>
<dbReference type="PANTHER" id="PTHR32204">
    <property type="entry name" value="ATPASE RAVA"/>
    <property type="match status" value="1"/>
</dbReference>
<dbReference type="PANTHER" id="PTHR32204:SF0">
    <property type="entry name" value="ATPASE RAVA"/>
    <property type="match status" value="1"/>
</dbReference>
<dbReference type="InterPro" id="IPR045427">
    <property type="entry name" value="MoxR"/>
</dbReference>
<evidence type="ECO:0000313" key="2">
    <source>
        <dbReference type="EMBL" id="WXB14400.1"/>
    </source>
</evidence>
<evidence type="ECO:0000313" key="3">
    <source>
        <dbReference type="Proteomes" id="UP001370348"/>
    </source>
</evidence>
<dbReference type="Pfam" id="PF20030">
    <property type="entry name" value="bpMoxR"/>
    <property type="match status" value="1"/>
</dbReference>
<protein>
    <submittedName>
        <fullName evidence="2">AAA family ATPase</fullName>
    </submittedName>
</protein>
<dbReference type="Gene3D" id="3.40.50.300">
    <property type="entry name" value="P-loop containing nucleotide triphosphate hydrolases"/>
    <property type="match status" value="1"/>
</dbReference>
<dbReference type="InterPro" id="IPR003593">
    <property type="entry name" value="AAA+_ATPase"/>
</dbReference>
<dbReference type="RefSeq" id="WP_394824020.1">
    <property type="nucleotide sequence ID" value="NZ_CP089984.1"/>
</dbReference>
<dbReference type="CDD" id="cd00009">
    <property type="entry name" value="AAA"/>
    <property type="match status" value="1"/>
</dbReference>
<dbReference type="EMBL" id="CP089984">
    <property type="protein sequence ID" value="WXB14400.1"/>
    <property type="molecule type" value="Genomic_DNA"/>
</dbReference>
<keyword evidence="3" id="KW-1185">Reference proteome</keyword>
<sequence length="398" mass="42355">MSNETSERRRAAENVRRAISEACQGLVDREALVELVVLCAVAGEHLLVIGPPGTAKSEAVRRIARRLGGAYFEYLIGRFTEPTEIFGPIDLRKLKEGVVETETSGMLPEADIAFLDEVFLGSTAILNTLLGILNERTFRRGRTALACPLRVCVGASNRLPAEEDQLAAFADRFLVRVFVEPVRDSALEELLAAGWSLRPSPATVGTAAASLGDLDVLAGAAASMDLSPIRSAIAQGVRLVREAGIAWTDRRIVRVQGLIAAAAALAGRERPTEADLWPMVFALPSEQAQRAGRDALRELLSRSENGSLVTAAAEGSLAPEARGAILAKRGAAIVAARPKAEPSDGGHGPWRLQLESVAREIDATFTADAMPLELVALRARIVQLLGAPEPRGEGARAT</sequence>
<evidence type="ECO:0000259" key="1">
    <source>
        <dbReference type="SMART" id="SM00382"/>
    </source>
</evidence>
<gene>
    <name evidence="2" type="ORF">LZC94_42070</name>
</gene>
<name>A0ABZ2LZ66_9BACT</name>
<dbReference type="SMART" id="SM00382">
    <property type="entry name" value="AAA"/>
    <property type="match status" value="1"/>
</dbReference>
<accession>A0ABZ2LZ66</accession>
<dbReference type="InterPro" id="IPR050513">
    <property type="entry name" value="RavA_ATPases"/>
</dbReference>
<dbReference type="InterPro" id="IPR027417">
    <property type="entry name" value="P-loop_NTPase"/>
</dbReference>
<proteinExistence type="predicted"/>
<organism evidence="2 3">
    <name type="scientific">Pendulispora albinea</name>
    <dbReference type="NCBI Taxonomy" id="2741071"/>
    <lineage>
        <taxon>Bacteria</taxon>
        <taxon>Pseudomonadati</taxon>
        <taxon>Myxococcota</taxon>
        <taxon>Myxococcia</taxon>
        <taxon>Myxococcales</taxon>
        <taxon>Sorangiineae</taxon>
        <taxon>Pendulisporaceae</taxon>
        <taxon>Pendulispora</taxon>
    </lineage>
</organism>
<dbReference type="SUPFAM" id="SSF52540">
    <property type="entry name" value="P-loop containing nucleoside triphosphate hydrolases"/>
    <property type="match status" value="1"/>
</dbReference>